<gene>
    <name evidence="8" type="ORF">BVJ53_13075</name>
    <name evidence="9" type="ORF">OFW50_02680</name>
</gene>
<name>A0A4Q1TK33_9LACO</name>
<dbReference type="Proteomes" id="UP001164790">
    <property type="component" value="Chromosome"/>
</dbReference>
<evidence type="ECO:0000256" key="1">
    <source>
        <dbReference type="ARBA" id="ARBA00022737"/>
    </source>
</evidence>
<evidence type="ECO:0000256" key="2">
    <source>
        <dbReference type="ARBA" id="ARBA00022884"/>
    </source>
</evidence>
<dbReference type="InterPro" id="IPR053665">
    <property type="entry name" value="Antiterminator_BglG"/>
</dbReference>
<dbReference type="SUPFAM" id="SSF50151">
    <property type="entry name" value="SacY-like RNA-binding domain"/>
    <property type="match status" value="1"/>
</dbReference>
<dbReference type="InterPro" id="IPR004341">
    <property type="entry name" value="CAT_RNA-bd_dom"/>
</dbReference>
<dbReference type="PROSITE" id="PS00654">
    <property type="entry name" value="PRD_1"/>
    <property type="match status" value="1"/>
</dbReference>
<evidence type="ECO:0000313" key="8">
    <source>
        <dbReference type="EMBL" id="RXT18892.1"/>
    </source>
</evidence>
<keyword evidence="4" id="KW-0010">Activator</keyword>
<dbReference type="InterPro" id="IPR036634">
    <property type="entry name" value="PRD_sf"/>
</dbReference>
<dbReference type="PROSITE" id="PS51372">
    <property type="entry name" value="PRD_2"/>
    <property type="match status" value="2"/>
</dbReference>
<keyword evidence="1" id="KW-0677">Repeat</keyword>
<dbReference type="SMART" id="SM01061">
    <property type="entry name" value="CAT_RBD"/>
    <property type="match status" value="1"/>
</dbReference>
<keyword evidence="11" id="KW-1185">Reference proteome</keyword>
<feature type="domain" description="PRD" evidence="7">
    <location>
        <begin position="172"/>
        <end position="284"/>
    </location>
</feature>
<evidence type="ECO:0000313" key="11">
    <source>
        <dbReference type="Proteomes" id="UP001164790"/>
    </source>
</evidence>
<dbReference type="PANTHER" id="PTHR30185">
    <property type="entry name" value="CRYPTIC BETA-GLUCOSIDE BGL OPERON ANTITERMINATOR"/>
    <property type="match status" value="1"/>
</dbReference>
<sequence>MPKIAQIFNNNVALVDLDNHSQAVVKGRGIAFNKKRGDVIPANKIEKIFYLATETSRQNLYFLLRNIPIDVVTTTYEIIDLAQKQFHLKVLDYIYITLSDHIYEAYKRYKAGDYQESLVPDFHIQYPAEYAVAKQALQVIDANLGVQFPLSEVKNLALHFINATGEDDGEQAFGQSNEASLSKLVRDVLSRHGITRSHTSGDYYDRFMIHLQYLIDRLQRVDTDSVAIIPEVATELEQNYPRSYQIASEIFDEIKEKLYRDISEDERLYFIIHIQRLINETPAAEQTHDKK</sequence>
<keyword evidence="5" id="KW-0804">Transcription</keyword>
<keyword evidence="2" id="KW-0694">RNA-binding</keyword>
<dbReference type="Pfam" id="PF03123">
    <property type="entry name" value="CAT_RBD"/>
    <property type="match status" value="1"/>
</dbReference>
<organism evidence="8 10">
    <name type="scientific">Lacticaseibacillus chiayiensis</name>
    <dbReference type="NCBI Taxonomy" id="2100821"/>
    <lineage>
        <taxon>Bacteria</taxon>
        <taxon>Bacillati</taxon>
        <taxon>Bacillota</taxon>
        <taxon>Bacilli</taxon>
        <taxon>Lactobacillales</taxon>
        <taxon>Lactobacillaceae</taxon>
        <taxon>Lacticaseibacillus</taxon>
    </lineage>
</organism>
<evidence type="ECO:0000256" key="6">
    <source>
        <dbReference type="ARBA" id="ARBA00038510"/>
    </source>
</evidence>
<evidence type="ECO:0000313" key="10">
    <source>
        <dbReference type="Proteomes" id="UP000290475"/>
    </source>
</evidence>
<dbReference type="Proteomes" id="UP000290475">
    <property type="component" value="Unassembled WGS sequence"/>
</dbReference>
<dbReference type="EMBL" id="CP107523">
    <property type="protein sequence ID" value="UYN57028.1"/>
    <property type="molecule type" value="Genomic_DNA"/>
</dbReference>
<keyword evidence="3" id="KW-0805">Transcription regulation</keyword>
<dbReference type="GO" id="GO:0003723">
    <property type="term" value="F:RNA binding"/>
    <property type="evidence" value="ECO:0007669"/>
    <property type="project" value="UniProtKB-KW"/>
</dbReference>
<accession>A0A4Q1TK33</accession>
<evidence type="ECO:0000256" key="4">
    <source>
        <dbReference type="ARBA" id="ARBA00023159"/>
    </source>
</evidence>
<dbReference type="SUPFAM" id="SSF63520">
    <property type="entry name" value="PTS-regulatory domain, PRD"/>
    <property type="match status" value="2"/>
</dbReference>
<dbReference type="OrthoDB" id="9813552at2"/>
<evidence type="ECO:0000256" key="3">
    <source>
        <dbReference type="ARBA" id="ARBA00023015"/>
    </source>
</evidence>
<dbReference type="GO" id="GO:0045893">
    <property type="term" value="P:positive regulation of DNA-templated transcription"/>
    <property type="evidence" value="ECO:0007669"/>
    <property type="project" value="InterPro"/>
</dbReference>
<feature type="domain" description="PRD" evidence="7">
    <location>
        <begin position="66"/>
        <end position="170"/>
    </location>
</feature>
<dbReference type="InterPro" id="IPR050661">
    <property type="entry name" value="BglG_antiterminators"/>
</dbReference>
<dbReference type="AlphaFoldDB" id="A0A4Q1TK33"/>
<evidence type="ECO:0000256" key="5">
    <source>
        <dbReference type="ARBA" id="ARBA00023163"/>
    </source>
</evidence>
<comment type="similarity">
    <text evidence="6">Belongs to the transcriptional antiterminator BglG family.</text>
</comment>
<dbReference type="Pfam" id="PF00874">
    <property type="entry name" value="PRD"/>
    <property type="match status" value="2"/>
</dbReference>
<evidence type="ECO:0000313" key="9">
    <source>
        <dbReference type="EMBL" id="UYN57028.1"/>
    </source>
</evidence>
<dbReference type="InterPro" id="IPR011608">
    <property type="entry name" value="PRD"/>
</dbReference>
<reference evidence="8 10" key="1">
    <citation type="submission" date="2017-01" db="EMBL/GenBank/DDBJ databases">
        <title>Lactobacillus chiayiensis sp. nov., a lactic acid bacterium isolated from compost.</title>
        <authorList>
            <person name="Huang C.-H."/>
        </authorList>
    </citation>
    <scope>NUCLEOTIDE SEQUENCE [LARGE SCALE GENOMIC DNA]</scope>
    <source>
        <strain evidence="10">chh01</strain>
        <strain evidence="8">Chh01</strain>
    </source>
</reference>
<dbReference type="RefSeq" id="WP_129302797.1">
    <property type="nucleotide sequence ID" value="NZ_CP074378.1"/>
</dbReference>
<reference evidence="9" key="2">
    <citation type="submission" date="2022-10" db="EMBL/GenBank/DDBJ databases">
        <title>Comparative genomic analysis and in-vitro probiotic properties of the potential probiotic L. chiayiensis AACE 3.</title>
        <authorList>
            <person name="Kang X."/>
        </authorList>
    </citation>
    <scope>NUCLEOTIDE SEQUENCE</scope>
    <source>
        <strain evidence="9">AACE 3</strain>
    </source>
</reference>
<dbReference type="InterPro" id="IPR001550">
    <property type="entry name" value="Transcrpt_antitermin_CS"/>
</dbReference>
<protein>
    <submittedName>
        <fullName evidence="9">PRD domain-containing protein</fullName>
    </submittedName>
    <submittedName>
        <fullName evidence="8">Transcription antiterminator lact</fullName>
    </submittedName>
</protein>
<dbReference type="Gene3D" id="1.10.1790.10">
    <property type="entry name" value="PRD domain"/>
    <property type="match status" value="2"/>
</dbReference>
<dbReference type="NCBIfam" id="NF041678">
    <property type="entry name" value="trans_antitermLacT"/>
    <property type="match status" value="1"/>
</dbReference>
<proteinExistence type="inferred from homology"/>
<evidence type="ECO:0000259" key="7">
    <source>
        <dbReference type="PROSITE" id="PS51372"/>
    </source>
</evidence>
<dbReference type="Gene3D" id="2.30.24.10">
    <property type="entry name" value="CAT RNA-binding domain"/>
    <property type="match status" value="1"/>
</dbReference>
<dbReference type="InterPro" id="IPR036650">
    <property type="entry name" value="CAT_RNA-bd_dom_sf"/>
</dbReference>
<dbReference type="PANTHER" id="PTHR30185:SF15">
    <property type="entry name" value="CRYPTIC BETA-GLUCOSIDE BGL OPERON ANTITERMINATOR"/>
    <property type="match status" value="1"/>
</dbReference>
<dbReference type="EMBL" id="MSSM01000039">
    <property type="protein sequence ID" value="RXT18892.1"/>
    <property type="molecule type" value="Genomic_DNA"/>
</dbReference>